<keyword evidence="8" id="KW-0472">Membrane</keyword>
<dbReference type="InterPro" id="IPR003439">
    <property type="entry name" value="ABC_transporter-like_ATP-bd"/>
</dbReference>
<keyword evidence="6" id="KW-0408">Iron</keyword>
<dbReference type="CDD" id="cd03259">
    <property type="entry name" value="ABC_Carb_Solutes_like"/>
    <property type="match status" value="1"/>
</dbReference>
<evidence type="ECO:0000256" key="6">
    <source>
        <dbReference type="ARBA" id="ARBA00023004"/>
    </source>
</evidence>
<dbReference type="Proteomes" id="UP000440714">
    <property type="component" value="Unassembled WGS sequence"/>
</dbReference>
<dbReference type="SUPFAM" id="SSF50331">
    <property type="entry name" value="MOP-like"/>
    <property type="match status" value="1"/>
</dbReference>
<dbReference type="SUPFAM" id="SSF52540">
    <property type="entry name" value="P-loop containing nucleoside triphosphate hydrolases"/>
    <property type="match status" value="1"/>
</dbReference>
<evidence type="ECO:0000256" key="5">
    <source>
        <dbReference type="ARBA" id="ARBA00022840"/>
    </source>
</evidence>
<dbReference type="SMART" id="SM00382">
    <property type="entry name" value="AAA"/>
    <property type="match status" value="1"/>
</dbReference>
<dbReference type="InterPro" id="IPR017871">
    <property type="entry name" value="ABC_transporter-like_CS"/>
</dbReference>
<dbReference type="GO" id="GO:0015408">
    <property type="term" value="F:ABC-type ferric iron transporter activity"/>
    <property type="evidence" value="ECO:0007669"/>
    <property type="project" value="InterPro"/>
</dbReference>
<dbReference type="FunFam" id="3.40.50.300:FF:000425">
    <property type="entry name" value="Probable ABC transporter, ATP-binding subunit"/>
    <property type="match status" value="1"/>
</dbReference>
<evidence type="ECO:0000313" key="11">
    <source>
        <dbReference type="Proteomes" id="UP000440714"/>
    </source>
</evidence>
<evidence type="ECO:0000313" key="10">
    <source>
        <dbReference type="EMBL" id="ECW8954583.1"/>
    </source>
</evidence>
<keyword evidence="7" id="KW-0406">Ion transport</keyword>
<keyword evidence="1" id="KW-0813">Transport</keyword>
<keyword evidence="5 10" id="KW-0067">ATP-binding</keyword>
<evidence type="ECO:0000256" key="4">
    <source>
        <dbReference type="ARBA" id="ARBA00022741"/>
    </source>
</evidence>
<dbReference type="InterPro" id="IPR050093">
    <property type="entry name" value="ABC_SmlMolc_Importer"/>
</dbReference>
<reference evidence="10 11" key="1">
    <citation type="submission" date="2019-09" db="EMBL/GenBank/DDBJ databases">
        <authorList>
            <consortium name="PulseNet: The National Subtyping Network for Foodborne Disease Surveillance"/>
            <person name="Tarr C.L."/>
            <person name="Trees E."/>
            <person name="Katz L.S."/>
            <person name="Carleton-Romer H.A."/>
            <person name="Stroika S."/>
            <person name="Kucerova Z."/>
            <person name="Roache K.F."/>
            <person name="Sabol A.L."/>
            <person name="Besser J."/>
            <person name="Gerner-Smidt P."/>
        </authorList>
    </citation>
    <scope>NUCLEOTIDE SEQUENCE [LARGE SCALE GENOMIC DNA]</scope>
    <source>
        <strain evidence="10 11">PNUSAC011760</strain>
    </source>
</reference>
<evidence type="ECO:0000256" key="7">
    <source>
        <dbReference type="ARBA" id="ARBA00023065"/>
    </source>
</evidence>
<dbReference type="AlphaFoldDB" id="A0A698FSL8"/>
<dbReference type="PROSITE" id="PS00211">
    <property type="entry name" value="ABC_TRANSPORTER_1"/>
    <property type="match status" value="1"/>
</dbReference>
<dbReference type="PANTHER" id="PTHR42781">
    <property type="entry name" value="SPERMIDINE/PUTRESCINE IMPORT ATP-BINDING PROTEIN POTA"/>
    <property type="match status" value="1"/>
</dbReference>
<dbReference type="InterPro" id="IPR015853">
    <property type="entry name" value="ABC_transpr_FbpC"/>
</dbReference>
<dbReference type="EMBL" id="AAKYAN010000006">
    <property type="protein sequence ID" value="ECW8954583.1"/>
    <property type="molecule type" value="Genomic_DNA"/>
</dbReference>
<dbReference type="PANTHER" id="PTHR42781:SF4">
    <property type="entry name" value="SPERMIDINE_PUTRESCINE IMPORT ATP-BINDING PROTEIN POTA"/>
    <property type="match status" value="1"/>
</dbReference>
<dbReference type="GO" id="GO:0016020">
    <property type="term" value="C:membrane"/>
    <property type="evidence" value="ECO:0007669"/>
    <property type="project" value="InterPro"/>
</dbReference>
<evidence type="ECO:0000259" key="9">
    <source>
        <dbReference type="PROSITE" id="PS50893"/>
    </source>
</evidence>
<evidence type="ECO:0000256" key="8">
    <source>
        <dbReference type="ARBA" id="ARBA00023136"/>
    </source>
</evidence>
<sequence length="339" mass="38310">MEILKIDNLYKSFGKTEVLKGISLSLREGEIVSILGESGCGKSSLLGCIAGFFEINDGSIYIGDKLVASKNVYLAPQERDVGVLFQDYALFPHLNVEENICFGISSLSKNEQKQRLDEVLEILNLNTLLKHYPNELSGGQAQRVALARTIVARPKIILFDEPFSNLNHTLSVKMRKEIKNILKEHKLSAIFVTHDKDDAFYLSDNIALIKDGKILDYGSAKELFYKPKNIDSACFLGEAFFIDPNTILDEKFKAYLQSKNGILRPNDIQISTSQTPLKASVLECVFYGDFYELNVSLEGYIFSIYHDKELSKNEEIYLKLSDREKFNHSNSFSNISKIC</sequence>
<keyword evidence="3" id="KW-0410">Iron transport</keyword>
<name>A0A698FSL8_CAMLA</name>
<dbReference type="GO" id="GO:0005524">
    <property type="term" value="F:ATP binding"/>
    <property type="evidence" value="ECO:0007669"/>
    <property type="project" value="UniProtKB-KW"/>
</dbReference>
<keyword evidence="2" id="KW-1003">Cell membrane</keyword>
<evidence type="ECO:0000256" key="2">
    <source>
        <dbReference type="ARBA" id="ARBA00022475"/>
    </source>
</evidence>
<dbReference type="Gene3D" id="3.40.50.300">
    <property type="entry name" value="P-loop containing nucleotide triphosphate hydrolases"/>
    <property type="match status" value="1"/>
</dbReference>
<proteinExistence type="predicted"/>
<dbReference type="Pfam" id="PF00005">
    <property type="entry name" value="ABC_tran"/>
    <property type="match status" value="1"/>
</dbReference>
<accession>A0A698FSL8</accession>
<evidence type="ECO:0000256" key="3">
    <source>
        <dbReference type="ARBA" id="ARBA00022496"/>
    </source>
</evidence>
<feature type="domain" description="ABC transporter" evidence="9">
    <location>
        <begin position="4"/>
        <end position="236"/>
    </location>
</feature>
<dbReference type="InterPro" id="IPR008995">
    <property type="entry name" value="Mo/tungstate-bd_C_term_dom"/>
</dbReference>
<protein>
    <submittedName>
        <fullName evidence="10">ABC transporter ATP-binding protein</fullName>
    </submittedName>
</protein>
<dbReference type="InterPro" id="IPR003593">
    <property type="entry name" value="AAA+_ATPase"/>
</dbReference>
<dbReference type="GO" id="GO:0016887">
    <property type="term" value="F:ATP hydrolysis activity"/>
    <property type="evidence" value="ECO:0007669"/>
    <property type="project" value="InterPro"/>
</dbReference>
<dbReference type="InterPro" id="IPR027417">
    <property type="entry name" value="P-loop_NTPase"/>
</dbReference>
<evidence type="ECO:0000256" key="1">
    <source>
        <dbReference type="ARBA" id="ARBA00022448"/>
    </source>
</evidence>
<comment type="caution">
    <text evidence="10">The sequence shown here is derived from an EMBL/GenBank/DDBJ whole genome shotgun (WGS) entry which is preliminary data.</text>
</comment>
<dbReference type="GO" id="GO:0015697">
    <property type="term" value="P:quaternary ammonium group transport"/>
    <property type="evidence" value="ECO:0007669"/>
    <property type="project" value="UniProtKB-ARBA"/>
</dbReference>
<dbReference type="PROSITE" id="PS50893">
    <property type="entry name" value="ABC_TRANSPORTER_2"/>
    <property type="match status" value="1"/>
</dbReference>
<organism evidence="10 11">
    <name type="scientific">Campylobacter lari</name>
    <dbReference type="NCBI Taxonomy" id="201"/>
    <lineage>
        <taxon>Bacteria</taxon>
        <taxon>Pseudomonadati</taxon>
        <taxon>Campylobacterota</taxon>
        <taxon>Epsilonproteobacteria</taxon>
        <taxon>Campylobacterales</taxon>
        <taxon>Campylobacteraceae</taxon>
        <taxon>Campylobacter</taxon>
    </lineage>
</organism>
<keyword evidence="4" id="KW-0547">Nucleotide-binding</keyword>
<gene>
    <name evidence="10" type="ORF">F5R70_03885</name>
</gene>